<dbReference type="EMBL" id="BLRU01000135">
    <property type="protein sequence ID" value="GFP19760.1"/>
    <property type="molecule type" value="Genomic_DNA"/>
</dbReference>
<evidence type="ECO:0000313" key="8">
    <source>
        <dbReference type="Proteomes" id="UP000588083"/>
    </source>
</evidence>
<comment type="caution">
    <text evidence="2">The sequence shown here is derived from an EMBL/GenBank/DDBJ whole genome shotgun (WGS) entry which is preliminary data.</text>
</comment>
<dbReference type="Proteomes" id="UP000574717">
    <property type="component" value="Unassembled WGS sequence"/>
</dbReference>
<name>A0A6V8NSF0_9ACTN</name>
<evidence type="ECO:0000313" key="1">
    <source>
        <dbReference type="EMBL" id="GFP19760.1"/>
    </source>
</evidence>
<dbReference type="RefSeq" id="WP_176230723.1">
    <property type="nucleotide sequence ID" value="NZ_BLRU01000135.1"/>
</dbReference>
<dbReference type="Proteomes" id="UP000588083">
    <property type="component" value="Unassembled WGS sequence"/>
</dbReference>
<reference evidence="5 6" key="1">
    <citation type="journal article" date="2020" name="Front. Microbiol.">
        <title>Single-cell genomics of novel Actinobacteria with the Wood-Ljungdahl pathway discovered in a serpentinizing system.</title>
        <authorList>
            <person name="Merino N."/>
            <person name="Kawai M."/>
            <person name="Boyd E.S."/>
            <person name="Colman D.R."/>
            <person name="McGlynn S.E."/>
            <person name="Nealson K.H."/>
            <person name="Kurokawa K."/>
            <person name="Hongoh Y."/>
        </authorList>
    </citation>
    <scope>NUCLEOTIDE SEQUENCE [LARGE SCALE GENOMIC DNA]</scope>
    <source>
        <strain evidence="1 6">S03</strain>
        <strain evidence="2 7">S09_30</strain>
        <strain evidence="3 8">S34</strain>
        <strain evidence="4 5">S44</strain>
    </source>
</reference>
<evidence type="ECO:0000313" key="4">
    <source>
        <dbReference type="EMBL" id="GFP36367.1"/>
    </source>
</evidence>
<dbReference type="Proteomes" id="UP000561271">
    <property type="component" value="Unassembled WGS sequence"/>
</dbReference>
<dbReference type="EMBL" id="BLSC01000002">
    <property type="protein sequence ID" value="GFP36367.1"/>
    <property type="molecule type" value="Genomic_DNA"/>
</dbReference>
<protein>
    <submittedName>
        <fullName evidence="2">Uncharacterized protein</fullName>
    </submittedName>
</protein>
<gene>
    <name evidence="1" type="ORF">HKBW3S03_01264</name>
    <name evidence="2" type="ORF">HKBW3S09_00756</name>
    <name evidence="3" type="ORF">HKBW3S34_00606</name>
    <name evidence="4" type="ORF">HKBW3S44_00050</name>
</gene>
<evidence type="ECO:0000313" key="2">
    <source>
        <dbReference type="EMBL" id="GFP23289.1"/>
    </source>
</evidence>
<keyword evidence="8" id="KW-1185">Reference proteome</keyword>
<evidence type="ECO:0000313" key="7">
    <source>
        <dbReference type="Proteomes" id="UP000585609"/>
    </source>
</evidence>
<accession>A0A6V8NSF0</accession>
<evidence type="ECO:0000313" key="6">
    <source>
        <dbReference type="Proteomes" id="UP000574717"/>
    </source>
</evidence>
<sequence>MPEETLRVSGYRDNKVRVEVTEIRGEGGPVYPQIAVPLEFVLSAAEERSGEIMFYDFLQVSGSLFLQNPAVKIGDSKSEFSPYRVLSSNQSYTYRLEIPLTQYRIERIEEARRGDIQLRLDIDTSVALYNKPLRLTIQIGEPISEGFVTGFKRARCSLNFAIPQSHWIDKVLPGLGYGKTRIIEIPLPEKAFPEIFPQALDELSHAQRYFNEGDYDKTVAHCRNAIEPVKKELEKFREQIASDTGYEWVKTLAEETFNWLDKLYKKTRDLTSKSHHIPSVGHFSRHEAESIILVTTALLNYVGNL</sequence>
<dbReference type="AlphaFoldDB" id="A0A6V8NSF0"/>
<dbReference type="EMBL" id="BLRZ01000019">
    <property type="protein sequence ID" value="GFP29686.1"/>
    <property type="molecule type" value="Genomic_DNA"/>
</dbReference>
<evidence type="ECO:0000313" key="5">
    <source>
        <dbReference type="Proteomes" id="UP000561271"/>
    </source>
</evidence>
<evidence type="ECO:0000313" key="3">
    <source>
        <dbReference type="EMBL" id="GFP29686.1"/>
    </source>
</evidence>
<dbReference type="Proteomes" id="UP000585609">
    <property type="component" value="Unassembled WGS sequence"/>
</dbReference>
<dbReference type="EMBL" id="BLRW01000081">
    <property type="protein sequence ID" value="GFP23289.1"/>
    <property type="molecule type" value="Genomic_DNA"/>
</dbReference>
<proteinExistence type="predicted"/>
<organism evidence="2 7">
    <name type="scientific">Candidatus Hakubella thermalkaliphila</name>
    <dbReference type="NCBI Taxonomy" id="2754717"/>
    <lineage>
        <taxon>Bacteria</taxon>
        <taxon>Bacillati</taxon>
        <taxon>Actinomycetota</taxon>
        <taxon>Actinomycetota incertae sedis</taxon>
        <taxon>Candidatus Hakubellales</taxon>
        <taxon>Candidatus Hakubellaceae</taxon>
        <taxon>Candidatus Hakubella</taxon>
    </lineage>
</organism>